<keyword evidence="4" id="KW-0326">Glycosidase</keyword>
<reference evidence="4 5" key="1">
    <citation type="submission" date="2020-08" db="EMBL/GenBank/DDBJ databases">
        <title>Genomic Encyclopedia of Type Strains, Phase IV (KMG-IV): sequencing the most valuable type-strain genomes for metagenomic binning, comparative biology and taxonomic classification.</title>
        <authorList>
            <person name="Goeker M."/>
        </authorList>
    </citation>
    <scope>NUCLEOTIDE SEQUENCE [LARGE SCALE GENOMIC DNA]</scope>
    <source>
        <strain evidence="4 5">DSM 29007</strain>
    </source>
</reference>
<gene>
    <name evidence="1" type="primary">mqnB</name>
    <name evidence="4" type="ORF">HNQ61_003826</name>
</gene>
<comment type="similarity">
    <text evidence="1">Belongs to the PNP/UDP phosphorylase family. Futalosine hydrolase subfamily.</text>
</comment>
<evidence type="ECO:0000313" key="4">
    <source>
        <dbReference type="EMBL" id="MBB6072164.1"/>
    </source>
</evidence>
<accession>A0A841H2F9</accession>
<dbReference type="UniPathway" id="UPA00079"/>
<dbReference type="Gene3D" id="3.40.50.1580">
    <property type="entry name" value="Nucleoside phosphorylase domain"/>
    <property type="match status" value="1"/>
</dbReference>
<evidence type="ECO:0000313" key="5">
    <source>
        <dbReference type="Proteomes" id="UP000582837"/>
    </source>
</evidence>
<dbReference type="GO" id="GO:0019284">
    <property type="term" value="P:L-methionine salvage from S-adenosylmethionine"/>
    <property type="evidence" value="ECO:0007669"/>
    <property type="project" value="TreeGrafter"/>
</dbReference>
<dbReference type="GO" id="GO:0009234">
    <property type="term" value="P:menaquinone biosynthetic process"/>
    <property type="evidence" value="ECO:0007669"/>
    <property type="project" value="UniProtKB-UniRule"/>
</dbReference>
<evidence type="ECO:0000259" key="3">
    <source>
        <dbReference type="Pfam" id="PF01048"/>
    </source>
</evidence>
<comment type="function">
    <text evidence="1">Catalyzes the hydrolysis of futalosine (FL) to dehypoxanthine futalosine (DHFL) and hypoxanthine, a step in the biosynthesis of menaquinone (MK, vitamin K2).</text>
</comment>
<proteinExistence type="inferred from homology"/>
<keyword evidence="1 4" id="KW-0378">Hydrolase</keyword>
<dbReference type="HAMAP" id="MF_00991">
    <property type="entry name" value="MqnB"/>
    <property type="match status" value="1"/>
</dbReference>
<dbReference type="GO" id="GO:0005829">
    <property type="term" value="C:cytosol"/>
    <property type="evidence" value="ECO:0007669"/>
    <property type="project" value="TreeGrafter"/>
</dbReference>
<comment type="pathway">
    <text evidence="1">Quinol/quinone metabolism; menaquinone biosynthesis.</text>
</comment>
<evidence type="ECO:0000256" key="2">
    <source>
        <dbReference type="NCBIfam" id="TIGR03664"/>
    </source>
</evidence>
<keyword evidence="1" id="KW-0474">Menaquinone biosynthesis</keyword>
<dbReference type="GO" id="GO:0009116">
    <property type="term" value="P:nucleoside metabolic process"/>
    <property type="evidence" value="ECO:0007669"/>
    <property type="project" value="InterPro"/>
</dbReference>
<dbReference type="Pfam" id="PF01048">
    <property type="entry name" value="PNP_UDP_1"/>
    <property type="match status" value="1"/>
</dbReference>
<dbReference type="EMBL" id="JACHIA010000013">
    <property type="protein sequence ID" value="MBB6072164.1"/>
    <property type="molecule type" value="Genomic_DNA"/>
</dbReference>
<protein>
    <recommendedName>
        <fullName evidence="1 2">Futalosine hydrolase</fullName>
        <shortName evidence="1">FL hydrolase</shortName>
        <ecNumber evidence="1 2">3.2.2.26</ecNumber>
    </recommendedName>
    <alternativeName>
        <fullName evidence="1">Futalosine nucleosidase</fullName>
    </alternativeName>
    <alternativeName>
        <fullName evidence="1">Menaquinone biosynthetic enzyme MqnB</fullName>
    </alternativeName>
</protein>
<dbReference type="GO" id="GO:0008782">
    <property type="term" value="F:adenosylhomocysteine nucleosidase activity"/>
    <property type="evidence" value="ECO:0007669"/>
    <property type="project" value="TreeGrafter"/>
</dbReference>
<dbReference type="EC" id="3.2.2.26" evidence="1 2"/>
<comment type="caution">
    <text evidence="4">The sequence shown here is derived from an EMBL/GenBank/DDBJ whole genome shotgun (WGS) entry which is preliminary data.</text>
</comment>
<evidence type="ECO:0000256" key="1">
    <source>
        <dbReference type="HAMAP-Rule" id="MF_00991"/>
    </source>
</evidence>
<dbReference type="NCBIfam" id="TIGR03664">
    <property type="entry name" value="fut_nucase"/>
    <property type="match status" value="1"/>
</dbReference>
<dbReference type="Proteomes" id="UP000582837">
    <property type="component" value="Unassembled WGS sequence"/>
</dbReference>
<feature type="domain" description="Nucleoside phosphorylase" evidence="3">
    <location>
        <begin position="8"/>
        <end position="235"/>
    </location>
</feature>
<dbReference type="InterPro" id="IPR019963">
    <property type="entry name" value="FL_hydrolase_MqnB"/>
</dbReference>
<organism evidence="4 5">
    <name type="scientific">Longimicrobium terrae</name>
    <dbReference type="NCBI Taxonomy" id="1639882"/>
    <lineage>
        <taxon>Bacteria</taxon>
        <taxon>Pseudomonadati</taxon>
        <taxon>Gemmatimonadota</taxon>
        <taxon>Longimicrobiia</taxon>
        <taxon>Longimicrobiales</taxon>
        <taxon>Longimicrobiaceae</taxon>
        <taxon>Longimicrobium</taxon>
    </lineage>
</organism>
<dbReference type="GO" id="GO:0008930">
    <property type="term" value="F:methylthioadenosine nucleosidase activity"/>
    <property type="evidence" value="ECO:0007669"/>
    <property type="project" value="TreeGrafter"/>
</dbReference>
<name>A0A841H2F9_9BACT</name>
<dbReference type="PANTHER" id="PTHR46832">
    <property type="entry name" value="5'-METHYLTHIOADENOSINE/S-ADENOSYLHOMOCYSTEINE NUCLEOSIDASE"/>
    <property type="match status" value="1"/>
</dbReference>
<dbReference type="SUPFAM" id="SSF53167">
    <property type="entry name" value="Purine and uridine phosphorylases"/>
    <property type="match status" value="1"/>
</dbReference>
<dbReference type="AlphaFoldDB" id="A0A841H2F9"/>
<dbReference type="InterPro" id="IPR000845">
    <property type="entry name" value="Nucleoside_phosphorylase_d"/>
</dbReference>
<dbReference type="InterPro" id="IPR035994">
    <property type="entry name" value="Nucleoside_phosphorylase_sf"/>
</dbReference>
<keyword evidence="5" id="KW-1185">Reference proteome</keyword>
<dbReference type="PANTHER" id="PTHR46832:SF2">
    <property type="entry name" value="FUTALOSINE HYDROLASE"/>
    <property type="match status" value="1"/>
</dbReference>
<comment type="catalytic activity">
    <reaction evidence="1">
        <text>futalosine + H2O = dehypoxanthine futalosine + hypoxanthine</text>
        <dbReference type="Rhea" id="RHEA:25904"/>
        <dbReference type="ChEBI" id="CHEBI:15377"/>
        <dbReference type="ChEBI" id="CHEBI:17368"/>
        <dbReference type="ChEBI" id="CHEBI:58863"/>
        <dbReference type="ChEBI" id="CHEBI:58864"/>
        <dbReference type="EC" id="3.2.2.26"/>
    </reaction>
</comment>
<dbReference type="CDD" id="cd17766">
    <property type="entry name" value="futalosine_nucleosidase_MqnB"/>
    <property type="match status" value="1"/>
</dbReference>
<sequence>MNSHSAPLALICSVPFECARLVAALDDGEPVVIGRKDGWTGRLGGTPVIILPGGMGKTNVAHAATALLETRAVSGLVGFGIGGAYPGSGLSLGDVALATHAVYGDEGVQTPDGWIGTDAIGIPLWRGEAGPVFNDFALDQGLVDRARAALAWSGCEVRTGPFVTVSACSGTDELGRERAERFGALCEGMEGAALAHVCAIYGVPFLEVRAVSNHVEDRDMSRWRIAPAVEAAQDAVLTLAGAWPRICNPTPTEPEHG</sequence>
<dbReference type="RefSeq" id="WP_170032252.1">
    <property type="nucleotide sequence ID" value="NZ_JABDTL010000001.1"/>
</dbReference>